<evidence type="ECO:0000313" key="1">
    <source>
        <dbReference type="EMBL" id="WTS09871.1"/>
    </source>
</evidence>
<gene>
    <name evidence="1" type="ORF">OHU69_01230</name>
</gene>
<dbReference type="AlphaFoldDB" id="A0AAU1U0A5"/>
<name>A0AAU1U0A5_9ACTN</name>
<protein>
    <submittedName>
        <fullName evidence="1">Uncharacterized protein</fullName>
    </submittedName>
</protein>
<sequence>MRRARRAPSRRVPQAVLVWQHGLAVAATKAVLYAAGFTAVHTITDVDQQLPR</sequence>
<accession>A0AAU1U0A5</accession>
<organism evidence="1">
    <name type="scientific">Streptomyces sp. NBC_00119</name>
    <dbReference type="NCBI Taxonomy" id="2975659"/>
    <lineage>
        <taxon>Bacteria</taxon>
        <taxon>Bacillati</taxon>
        <taxon>Actinomycetota</taxon>
        <taxon>Actinomycetes</taxon>
        <taxon>Kitasatosporales</taxon>
        <taxon>Streptomycetaceae</taxon>
        <taxon>Streptomyces</taxon>
    </lineage>
</organism>
<proteinExistence type="predicted"/>
<reference evidence="1" key="1">
    <citation type="submission" date="2022-10" db="EMBL/GenBank/DDBJ databases">
        <title>The complete genomes of actinobacterial strains from the NBC collection.</title>
        <authorList>
            <person name="Joergensen T.S."/>
            <person name="Alvarez Arevalo M."/>
            <person name="Sterndorff E.B."/>
            <person name="Faurdal D."/>
            <person name="Vuksanovic O."/>
            <person name="Mourched A.-S."/>
            <person name="Charusanti P."/>
            <person name="Shaw S."/>
            <person name="Blin K."/>
            <person name="Weber T."/>
        </authorList>
    </citation>
    <scope>NUCLEOTIDE SEQUENCE</scope>
    <source>
        <strain evidence="1">NBC_00119</strain>
    </source>
</reference>
<dbReference type="EMBL" id="CP108195">
    <property type="protein sequence ID" value="WTS09871.1"/>
    <property type="molecule type" value="Genomic_DNA"/>
</dbReference>